<dbReference type="Gene3D" id="1.10.510.10">
    <property type="entry name" value="Transferase(Phosphotransferase) domain 1"/>
    <property type="match status" value="1"/>
</dbReference>
<comment type="caution">
    <text evidence="7">The sequence shown here is derived from an EMBL/GenBank/DDBJ whole genome shotgun (WGS) entry which is preliminary data.</text>
</comment>
<name>A0A4S8IN99_MUSBA</name>
<dbReference type="InterPro" id="IPR000719">
    <property type="entry name" value="Prot_kinase_dom"/>
</dbReference>
<keyword evidence="4" id="KW-0067">ATP-binding</keyword>
<dbReference type="InterPro" id="IPR052059">
    <property type="entry name" value="CR_Ser/Thr_kinase"/>
</dbReference>
<proteinExistence type="predicted"/>
<feature type="compositionally biased region" description="Low complexity" evidence="5">
    <location>
        <begin position="357"/>
        <end position="387"/>
    </location>
</feature>
<evidence type="ECO:0000259" key="6">
    <source>
        <dbReference type="PROSITE" id="PS50011"/>
    </source>
</evidence>
<dbReference type="CDD" id="cd14066">
    <property type="entry name" value="STKc_IRAK"/>
    <property type="match status" value="1"/>
</dbReference>
<dbReference type="EMBL" id="PYDT01000009">
    <property type="protein sequence ID" value="THU49052.1"/>
    <property type="molecule type" value="Genomic_DNA"/>
</dbReference>
<evidence type="ECO:0000256" key="4">
    <source>
        <dbReference type="ARBA" id="ARBA00022840"/>
    </source>
</evidence>
<dbReference type="InterPro" id="IPR011009">
    <property type="entry name" value="Kinase-like_dom_sf"/>
</dbReference>
<dbReference type="Proteomes" id="UP000317650">
    <property type="component" value="Chromosome 6"/>
</dbReference>
<sequence>MATRPKKFLESLVKPFIGGRNKEEKGEEDLEAIAATEHKVFRYEMLVAATRNFNSKQKLGEGGFGPVFKGRLEDGRDVAVKRLGRGSRQGAREFENEAMLLSRVQHKNVVNLYGYCAHDDDKLLVYEYIPNESLDKLLFSEGEDEGNGSQMQLDWKRRYQVIVGVARGLLYLHEGAHTAIIHRDIKASNILLDDRWVPKIADFGMARLFPEDQTHVNTRVAGTNGYMAPEYVMHGSLSTKADVFSFGVLVIELISGRKNSAFSPLPDPETNSLLEWAWKLYRKGQSLELLDPAVASTANAEQVAMCVQIGLLCTQSDPKLRPDMKRVVIILSKKPNVLEEPTRPGIPGSRYRRRSYGTHGSHSSAGESSSTINSASTAASTATTSATLTMHDESHQEQHPNPT</sequence>
<feature type="domain" description="Protein kinase" evidence="6">
    <location>
        <begin position="53"/>
        <end position="337"/>
    </location>
</feature>
<dbReference type="GO" id="GO:0004672">
    <property type="term" value="F:protein kinase activity"/>
    <property type="evidence" value="ECO:0007669"/>
    <property type="project" value="InterPro"/>
</dbReference>
<reference evidence="7 8" key="1">
    <citation type="journal article" date="2019" name="Nat. Plants">
        <title>Genome sequencing of Musa balbisiana reveals subgenome evolution and function divergence in polyploid bananas.</title>
        <authorList>
            <person name="Yao X."/>
        </authorList>
    </citation>
    <scope>NUCLEOTIDE SEQUENCE [LARGE SCALE GENOMIC DNA]</scope>
    <source>
        <strain evidence="8">cv. DH-PKW</strain>
        <tissue evidence="7">Leaves</tissue>
    </source>
</reference>
<keyword evidence="3" id="KW-0418">Kinase</keyword>
<protein>
    <recommendedName>
        <fullName evidence="6">Protein kinase domain-containing protein</fullName>
    </recommendedName>
</protein>
<accession>A0A4S8IN99</accession>
<dbReference type="FunFam" id="3.30.200.20:FF:000327">
    <property type="entry name" value="Cysteine-rich receptor-like protein kinase 10"/>
    <property type="match status" value="1"/>
</dbReference>
<feature type="compositionally biased region" description="Basic and acidic residues" evidence="5">
    <location>
        <begin position="390"/>
        <end position="403"/>
    </location>
</feature>
<dbReference type="PANTHER" id="PTHR47973">
    <property type="entry name" value="CYSTEINE-RICH RECEPTOR-LIKE PROTEIN KINASE 3"/>
    <property type="match status" value="1"/>
</dbReference>
<dbReference type="PROSITE" id="PS50011">
    <property type="entry name" value="PROTEIN_KINASE_DOM"/>
    <property type="match status" value="1"/>
</dbReference>
<dbReference type="AlphaFoldDB" id="A0A4S8IN99"/>
<gene>
    <name evidence="7" type="ORF">C4D60_Mb06t05510</name>
</gene>
<evidence type="ECO:0000256" key="1">
    <source>
        <dbReference type="ARBA" id="ARBA00022679"/>
    </source>
</evidence>
<keyword evidence="8" id="KW-1185">Reference proteome</keyword>
<evidence type="ECO:0000256" key="5">
    <source>
        <dbReference type="SAM" id="MobiDB-lite"/>
    </source>
</evidence>
<dbReference type="SMART" id="SM00220">
    <property type="entry name" value="S_TKc"/>
    <property type="match status" value="1"/>
</dbReference>
<dbReference type="GO" id="GO:0005524">
    <property type="term" value="F:ATP binding"/>
    <property type="evidence" value="ECO:0007669"/>
    <property type="project" value="UniProtKB-KW"/>
</dbReference>
<keyword evidence="1" id="KW-0808">Transferase</keyword>
<evidence type="ECO:0000313" key="7">
    <source>
        <dbReference type="EMBL" id="THU49052.1"/>
    </source>
</evidence>
<organism evidence="7 8">
    <name type="scientific">Musa balbisiana</name>
    <name type="common">Banana</name>
    <dbReference type="NCBI Taxonomy" id="52838"/>
    <lineage>
        <taxon>Eukaryota</taxon>
        <taxon>Viridiplantae</taxon>
        <taxon>Streptophyta</taxon>
        <taxon>Embryophyta</taxon>
        <taxon>Tracheophyta</taxon>
        <taxon>Spermatophyta</taxon>
        <taxon>Magnoliopsida</taxon>
        <taxon>Liliopsida</taxon>
        <taxon>Zingiberales</taxon>
        <taxon>Musaceae</taxon>
        <taxon>Musa</taxon>
    </lineage>
</organism>
<evidence type="ECO:0000256" key="2">
    <source>
        <dbReference type="ARBA" id="ARBA00022741"/>
    </source>
</evidence>
<keyword evidence="2" id="KW-0547">Nucleotide-binding</keyword>
<dbReference type="SUPFAM" id="SSF56112">
    <property type="entry name" value="Protein kinase-like (PK-like)"/>
    <property type="match status" value="1"/>
</dbReference>
<dbReference type="InterPro" id="IPR008271">
    <property type="entry name" value="Ser/Thr_kinase_AS"/>
</dbReference>
<feature type="region of interest" description="Disordered" evidence="5">
    <location>
        <begin position="338"/>
        <end position="403"/>
    </location>
</feature>
<evidence type="ECO:0000313" key="8">
    <source>
        <dbReference type="Proteomes" id="UP000317650"/>
    </source>
</evidence>
<dbReference type="Pfam" id="PF07714">
    <property type="entry name" value="PK_Tyr_Ser-Thr"/>
    <property type="match status" value="1"/>
</dbReference>
<dbReference type="Gene3D" id="3.30.200.20">
    <property type="entry name" value="Phosphorylase Kinase, domain 1"/>
    <property type="match status" value="1"/>
</dbReference>
<dbReference type="STRING" id="52838.A0A4S8IN99"/>
<evidence type="ECO:0000256" key="3">
    <source>
        <dbReference type="ARBA" id="ARBA00022777"/>
    </source>
</evidence>
<dbReference type="PROSITE" id="PS00108">
    <property type="entry name" value="PROTEIN_KINASE_ST"/>
    <property type="match status" value="1"/>
</dbReference>
<dbReference type="FunFam" id="1.10.510.10:FF:000336">
    <property type="entry name" value="Cysteine-rich receptor-like protein kinase 2"/>
    <property type="match status" value="1"/>
</dbReference>
<dbReference type="InterPro" id="IPR001245">
    <property type="entry name" value="Ser-Thr/Tyr_kinase_cat_dom"/>
</dbReference>